<protein>
    <submittedName>
        <fullName evidence="7">Rhomboid family intramembrane serine protease</fullName>
    </submittedName>
</protein>
<feature type="transmembrane region" description="Helical" evidence="5">
    <location>
        <begin position="101"/>
        <end position="118"/>
    </location>
</feature>
<dbReference type="Pfam" id="PF01694">
    <property type="entry name" value="Rhomboid"/>
    <property type="match status" value="1"/>
</dbReference>
<evidence type="ECO:0000313" key="7">
    <source>
        <dbReference type="EMBL" id="MBK1833260.1"/>
    </source>
</evidence>
<proteinExistence type="predicted"/>
<keyword evidence="7" id="KW-0378">Hydrolase</keyword>
<evidence type="ECO:0000256" key="5">
    <source>
        <dbReference type="SAM" id="Phobius"/>
    </source>
</evidence>
<dbReference type="AlphaFoldDB" id="A0A934RM16"/>
<keyword evidence="4 5" id="KW-0472">Membrane</keyword>
<gene>
    <name evidence="7" type="ORF">JIN78_04235</name>
</gene>
<feature type="domain" description="Peptidase S54 rhomboid" evidence="6">
    <location>
        <begin position="60"/>
        <end position="217"/>
    </location>
</feature>
<evidence type="ECO:0000256" key="3">
    <source>
        <dbReference type="ARBA" id="ARBA00022989"/>
    </source>
</evidence>
<keyword evidence="3 5" id="KW-1133">Transmembrane helix</keyword>
<dbReference type="PANTHER" id="PTHR43066:SF11">
    <property type="entry name" value="PEPTIDASE S54 RHOMBOID DOMAIN-CONTAINING PROTEIN"/>
    <property type="match status" value="1"/>
</dbReference>
<evidence type="ECO:0000256" key="1">
    <source>
        <dbReference type="ARBA" id="ARBA00004141"/>
    </source>
</evidence>
<feature type="transmembrane region" description="Helical" evidence="5">
    <location>
        <begin position="63"/>
        <end position="89"/>
    </location>
</feature>
<keyword evidence="7" id="KW-0645">Protease</keyword>
<dbReference type="InterPro" id="IPR022764">
    <property type="entry name" value="Peptidase_S54_rhomboid_dom"/>
</dbReference>
<dbReference type="PANTHER" id="PTHR43066">
    <property type="entry name" value="RHOMBOID-RELATED PROTEIN"/>
    <property type="match status" value="1"/>
</dbReference>
<name>A0A934RM16_9BACT</name>
<dbReference type="RefSeq" id="WP_200390694.1">
    <property type="nucleotide sequence ID" value="NZ_JAENIO010000007.1"/>
</dbReference>
<sequence length="242" mass="26410">MEFRPKRLRFPRPGWNFHTLVPATLLLIFLPCHLTGGTGGPLAPWYQVFGLSQDNLWPGGQAWTLLTYAFLHGTPLHWFTNAFFIYYFGGRLHDIFGEKEVWRTALLATLGGGLAHALGNDGLLVGASGAGLGLFIALTTISPESRFFPLPVRARNLRDGILIATTALLALSPALGIPLLSDLGRSLSHLLGPEIFQIGHACHLGGALAGMAAMRKYHRKPITLAQLRKERAEREARNTDAA</sequence>
<evidence type="ECO:0000256" key="2">
    <source>
        <dbReference type="ARBA" id="ARBA00022692"/>
    </source>
</evidence>
<comment type="subcellular location">
    <subcellularLocation>
        <location evidence="1">Membrane</location>
        <topology evidence="1">Multi-pass membrane protein</topology>
    </subcellularLocation>
</comment>
<dbReference type="InterPro" id="IPR035952">
    <property type="entry name" value="Rhomboid-like_sf"/>
</dbReference>
<feature type="transmembrane region" description="Helical" evidence="5">
    <location>
        <begin position="124"/>
        <end position="141"/>
    </location>
</feature>
<dbReference type="SUPFAM" id="SSF144091">
    <property type="entry name" value="Rhomboid-like"/>
    <property type="match status" value="1"/>
</dbReference>
<feature type="transmembrane region" description="Helical" evidence="5">
    <location>
        <begin position="195"/>
        <end position="214"/>
    </location>
</feature>
<feature type="transmembrane region" description="Helical" evidence="5">
    <location>
        <begin position="161"/>
        <end position="180"/>
    </location>
</feature>
<reference evidence="7" key="1">
    <citation type="submission" date="2021-01" db="EMBL/GenBank/DDBJ databases">
        <title>Modified the classification status of verrucomicrobia.</title>
        <authorList>
            <person name="Feng X."/>
        </authorList>
    </citation>
    <scope>NUCLEOTIDE SEQUENCE</scope>
    <source>
        <strain evidence="7">KCTC 12986</strain>
    </source>
</reference>
<evidence type="ECO:0000259" key="6">
    <source>
        <dbReference type="Pfam" id="PF01694"/>
    </source>
</evidence>
<dbReference type="GO" id="GO:0006508">
    <property type="term" value="P:proteolysis"/>
    <property type="evidence" value="ECO:0007669"/>
    <property type="project" value="UniProtKB-KW"/>
</dbReference>
<dbReference type="GO" id="GO:0004252">
    <property type="term" value="F:serine-type endopeptidase activity"/>
    <property type="evidence" value="ECO:0007669"/>
    <property type="project" value="InterPro"/>
</dbReference>
<accession>A0A934RM16</accession>
<dbReference type="EMBL" id="JAENIO010000007">
    <property type="protein sequence ID" value="MBK1833260.1"/>
    <property type="molecule type" value="Genomic_DNA"/>
</dbReference>
<evidence type="ECO:0000313" key="8">
    <source>
        <dbReference type="Proteomes" id="UP000604083"/>
    </source>
</evidence>
<dbReference type="GO" id="GO:0016020">
    <property type="term" value="C:membrane"/>
    <property type="evidence" value="ECO:0007669"/>
    <property type="project" value="UniProtKB-SubCell"/>
</dbReference>
<organism evidence="7 8">
    <name type="scientific">Roseibacillus ishigakijimensis</name>
    <dbReference type="NCBI Taxonomy" id="454146"/>
    <lineage>
        <taxon>Bacteria</taxon>
        <taxon>Pseudomonadati</taxon>
        <taxon>Verrucomicrobiota</taxon>
        <taxon>Verrucomicrobiia</taxon>
        <taxon>Verrucomicrobiales</taxon>
        <taxon>Verrucomicrobiaceae</taxon>
        <taxon>Roseibacillus</taxon>
    </lineage>
</organism>
<keyword evidence="8" id="KW-1185">Reference proteome</keyword>
<comment type="caution">
    <text evidence="7">The sequence shown here is derived from an EMBL/GenBank/DDBJ whole genome shotgun (WGS) entry which is preliminary data.</text>
</comment>
<evidence type="ECO:0000256" key="4">
    <source>
        <dbReference type="ARBA" id="ARBA00023136"/>
    </source>
</evidence>
<dbReference type="Proteomes" id="UP000604083">
    <property type="component" value="Unassembled WGS sequence"/>
</dbReference>
<dbReference type="Gene3D" id="1.20.1540.10">
    <property type="entry name" value="Rhomboid-like"/>
    <property type="match status" value="1"/>
</dbReference>
<keyword evidence="2 5" id="KW-0812">Transmembrane</keyword>